<dbReference type="AlphaFoldDB" id="A0A2T6C911"/>
<gene>
    <name evidence="2" type="ORF">C8N31_11525</name>
</gene>
<name>A0A2T6C911_9RHOB</name>
<accession>A0A2T6C911</accession>
<sequence>MGGFNVFKFSVESAVTMISKKYTRLVVGLIAPVGLVATPVFANTPQSSLPAHFQGTQTTAIELIYPRYAQVGGEPIEPEYEMEEEEGEGPSGHEPEIEATDAQTEAFVAQIQQIGEICEASPDEYQIGCYAAMYRELAADIPANGDYAEVKEILEDTARDLTALTRANRDKAKPRVRVSATKSNGQTVTTPPITPVKPETIVPLRQAAANVLEEAETKLLRSASSDAKRAIHYQKIAAAVGSNKVLLRSA</sequence>
<dbReference type="Proteomes" id="UP000244092">
    <property type="component" value="Unassembled WGS sequence"/>
</dbReference>
<evidence type="ECO:0000313" key="3">
    <source>
        <dbReference type="Proteomes" id="UP000244092"/>
    </source>
</evidence>
<protein>
    <submittedName>
        <fullName evidence="2">Uncharacterized protein</fullName>
    </submittedName>
</protein>
<evidence type="ECO:0000256" key="1">
    <source>
        <dbReference type="SAM" id="MobiDB-lite"/>
    </source>
</evidence>
<reference evidence="2 3" key="1">
    <citation type="submission" date="2018-04" db="EMBL/GenBank/DDBJ databases">
        <title>Genomic Encyclopedia of Archaeal and Bacterial Type Strains, Phase II (KMG-II): from individual species to whole genera.</title>
        <authorList>
            <person name="Goeker M."/>
        </authorList>
    </citation>
    <scope>NUCLEOTIDE SEQUENCE [LARGE SCALE GENOMIC DNA]</scope>
    <source>
        <strain evidence="2 3">DSM 12244</strain>
    </source>
</reference>
<comment type="caution">
    <text evidence="2">The sequence shown here is derived from an EMBL/GenBank/DDBJ whole genome shotgun (WGS) entry which is preliminary data.</text>
</comment>
<evidence type="ECO:0000313" key="2">
    <source>
        <dbReference type="EMBL" id="PTX64756.1"/>
    </source>
</evidence>
<feature type="region of interest" description="Disordered" evidence="1">
    <location>
        <begin position="176"/>
        <end position="196"/>
    </location>
</feature>
<dbReference type="EMBL" id="QBKU01000015">
    <property type="protein sequence ID" value="PTX64756.1"/>
    <property type="molecule type" value="Genomic_DNA"/>
</dbReference>
<proteinExistence type="predicted"/>
<feature type="compositionally biased region" description="Low complexity" evidence="1">
    <location>
        <begin position="187"/>
        <end position="196"/>
    </location>
</feature>
<organism evidence="2 3">
    <name type="scientific">Sulfitobacter mediterraneus</name>
    <dbReference type="NCBI Taxonomy" id="83219"/>
    <lineage>
        <taxon>Bacteria</taxon>
        <taxon>Pseudomonadati</taxon>
        <taxon>Pseudomonadota</taxon>
        <taxon>Alphaproteobacteria</taxon>
        <taxon>Rhodobacterales</taxon>
        <taxon>Roseobacteraceae</taxon>
        <taxon>Sulfitobacter</taxon>
    </lineage>
</organism>